<dbReference type="GO" id="GO:0016787">
    <property type="term" value="F:hydrolase activity"/>
    <property type="evidence" value="ECO:0007669"/>
    <property type="project" value="UniProtKB-KW"/>
</dbReference>
<evidence type="ECO:0000256" key="2">
    <source>
        <dbReference type="ARBA" id="ARBA00022801"/>
    </source>
</evidence>
<proteinExistence type="predicted"/>
<dbReference type="InterPro" id="IPR003778">
    <property type="entry name" value="CT_A_B"/>
</dbReference>
<keyword evidence="5" id="KW-0614">Plasmid</keyword>
<dbReference type="Proteomes" id="UP000232638">
    <property type="component" value="Plasmid pTs417"/>
</dbReference>
<dbReference type="RefSeq" id="WP_100922740.1">
    <property type="nucleotide sequence ID" value="NZ_CP020371.1"/>
</dbReference>
<evidence type="ECO:0000256" key="1">
    <source>
        <dbReference type="ARBA" id="ARBA00022741"/>
    </source>
</evidence>
<feature type="domain" description="Carboxyltransferase" evidence="4">
    <location>
        <begin position="25"/>
        <end position="319"/>
    </location>
</feature>
<dbReference type="KEGG" id="tsy:THSYN_29595"/>
<dbReference type="PANTHER" id="PTHR43309">
    <property type="entry name" value="5-OXOPROLINASE SUBUNIT C"/>
    <property type="match status" value="1"/>
</dbReference>
<organism evidence="5 6">
    <name type="scientific">Candidatus Thiodictyon syntrophicum</name>
    <dbReference type="NCBI Taxonomy" id="1166950"/>
    <lineage>
        <taxon>Bacteria</taxon>
        <taxon>Pseudomonadati</taxon>
        <taxon>Pseudomonadota</taxon>
        <taxon>Gammaproteobacteria</taxon>
        <taxon>Chromatiales</taxon>
        <taxon>Chromatiaceae</taxon>
        <taxon>Thiodictyon</taxon>
    </lineage>
</organism>
<reference evidence="5 6" key="1">
    <citation type="submission" date="2017-03" db="EMBL/GenBank/DDBJ databases">
        <title>Complete genome sequence of Candidatus 'Thiodictyon syntrophicum' sp. nov. strain Cad16T, a photolithoautotroph purple sulfur bacterium isolated from an alpine meromictic lake.</title>
        <authorList>
            <person name="Luedin S.M."/>
            <person name="Pothier J.F."/>
            <person name="Danza F."/>
            <person name="Storelli N."/>
            <person name="Wittwer M."/>
            <person name="Tonolla M."/>
        </authorList>
    </citation>
    <scope>NUCLEOTIDE SEQUENCE [LARGE SCALE GENOMIC DNA]</scope>
    <source>
        <strain evidence="5 6">Cad16T</strain>
        <plasmid evidence="6">Plasmid pts417</plasmid>
    </source>
</reference>
<dbReference type="NCBIfam" id="TIGR00724">
    <property type="entry name" value="urea_amlyse_rel"/>
    <property type="match status" value="1"/>
</dbReference>
<evidence type="ECO:0000313" key="5">
    <source>
        <dbReference type="EMBL" id="AUB85088.1"/>
    </source>
</evidence>
<dbReference type="GO" id="GO:0005524">
    <property type="term" value="F:ATP binding"/>
    <property type="evidence" value="ECO:0007669"/>
    <property type="project" value="UniProtKB-KW"/>
</dbReference>
<dbReference type="Pfam" id="PF02626">
    <property type="entry name" value="CT_A_B"/>
    <property type="match status" value="1"/>
</dbReference>
<evidence type="ECO:0000259" key="4">
    <source>
        <dbReference type="SMART" id="SM00797"/>
    </source>
</evidence>
<dbReference type="SUPFAM" id="SSF50891">
    <property type="entry name" value="Cyclophilin-like"/>
    <property type="match status" value="1"/>
</dbReference>
<geneLocation type="plasmid" evidence="6">
    <name>pts417</name>
</geneLocation>
<keyword evidence="2" id="KW-0378">Hydrolase</keyword>
<dbReference type="InterPro" id="IPR052708">
    <property type="entry name" value="PxpC"/>
</dbReference>
<dbReference type="PANTHER" id="PTHR43309:SF3">
    <property type="entry name" value="5-OXOPROLINASE SUBUNIT C"/>
    <property type="match status" value="1"/>
</dbReference>
<dbReference type="EMBL" id="CP020371">
    <property type="protein sequence ID" value="AUB85088.1"/>
    <property type="molecule type" value="Genomic_DNA"/>
</dbReference>
<protein>
    <recommendedName>
        <fullName evidence="4">Carboxyltransferase domain-containing protein</fullName>
    </recommendedName>
</protein>
<evidence type="ECO:0000256" key="3">
    <source>
        <dbReference type="ARBA" id="ARBA00022840"/>
    </source>
</evidence>
<dbReference type="InterPro" id="IPR029000">
    <property type="entry name" value="Cyclophilin-like_dom_sf"/>
</dbReference>
<sequence length="334" mass="35328">MHQLKILRGGQLSSIQDAGRPGFQALGVTPGGALDTVALRVGNWLVGNAGHQAAIEITWAGPRIGCTEDTLIAATGAAAELSCAGVPVPGWRPVWIRKGGVLEIGQVTEGARLYLCVQGGIDTPAVLGGLGTDLRNRFGGHAGRALIRGDVLALGAQQESYPRLHARLTDTHGDFAAPPWQVSMWRDSGVPNAAPLRLLTGPHQSRLGPKDLAALHGASFRVLPQSDRQALRLQGPALTLRSCRYPSAGVCRGVMQLPPDGNPILLLADHQTTGGYPVIGVTAGVEGTRLAQLRPGDAVRFVPCGLAQAQQLLRERERRLLIIKHELAWRAAQG</sequence>
<dbReference type="OrthoDB" id="9768696at2"/>
<gene>
    <name evidence="5" type="ORF">THSYN_29595</name>
</gene>
<name>A0A2K8UHR6_9GAMM</name>
<keyword evidence="1" id="KW-0547">Nucleotide-binding</keyword>
<dbReference type="Gene3D" id="2.40.100.10">
    <property type="entry name" value="Cyclophilin-like"/>
    <property type="match status" value="1"/>
</dbReference>
<keyword evidence="3" id="KW-0067">ATP-binding</keyword>
<dbReference type="AlphaFoldDB" id="A0A2K8UHR6"/>
<dbReference type="SMART" id="SM00797">
    <property type="entry name" value="AHS2"/>
    <property type="match status" value="1"/>
</dbReference>
<evidence type="ECO:0000313" key="6">
    <source>
        <dbReference type="Proteomes" id="UP000232638"/>
    </source>
</evidence>
<keyword evidence="6" id="KW-1185">Reference proteome</keyword>
<accession>A0A2K8UHR6</accession>